<evidence type="ECO:0000313" key="6">
    <source>
        <dbReference type="Proteomes" id="UP001434883"/>
    </source>
</evidence>
<comment type="caution">
    <text evidence="2">Lacks conserved residue(s) required for the propagation of feature annotation.</text>
</comment>
<proteinExistence type="inferred from homology"/>
<evidence type="ECO:0000256" key="2">
    <source>
        <dbReference type="PROSITE-ProRule" id="PRU01379"/>
    </source>
</evidence>
<gene>
    <name evidence="5" type="primary">AEBP1</name>
    <name evidence="5" type="ORF">XENOCAPTIV_002468</name>
</gene>
<dbReference type="PROSITE" id="PS52035">
    <property type="entry name" value="PEPTIDASE_M14"/>
    <property type="match status" value="1"/>
</dbReference>
<evidence type="ECO:0000256" key="3">
    <source>
        <dbReference type="SAM" id="SignalP"/>
    </source>
</evidence>
<keyword evidence="6" id="KW-1185">Reference proteome</keyword>
<dbReference type="InterPro" id="IPR000834">
    <property type="entry name" value="Peptidase_M14"/>
</dbReference>
<feature type="chain" id="PRO_5046788741" evidence="3">
    <location>
        <begin position="26"/>
        <end position="131"/>
    </location>
</feature>
<dbReference type="InterPro" id="IPR057246">
    <property type="entry name" value="CARBOXYPEPT_ZN_1"/>
</dbReference>
<evidence type="ECO:0000256" key="1">
    <source>
        <dbReference type="ARBA" id="ARBA00005988"/>
    </source>
</evidence>
<dbReference type="Gene3D" id="3.40.630.10">
    <property type="entry name" value="Zn peptidases"/>
    <property type="match status" value="1"/>
</dbReference>
<comment type="caution">
    <text evidence="5">The sequence shown here is derived from an EMBL/GenBank/DDBJ whole genome shotgun (WGS) entry which is preliminary data.</text>
</comment>
<reference evidence="5 6" key="1">
    <citation type="submission" date="2021-06" db="EMBL/GenBank/DDBJ databases">
        <authorList>
            <person name="Palmer J.M."/>
        </authorList>
    </citation>
    <scope>NUCLEOTIDE SEQUENCE [LARGE SCALE GENOMIC DNA]</scope>
    <source>
        <strain evidence="5 6">XC_2019</strain>
        <tissue evidence="5">Muscle</tissue>
    </source>
</reference>
<name>A0ABV0RGC9_9TELE</name>
<organism evidence="5 6">
    <name type="scientific">Xenoophorus captivus</name>
    <dbReference type="NCBI Taxonomy" id="1517983"/>
    <lineage>
        <taxon>Eukaryota</taxon>
        <taxon>Metazoa</taxon>
        <taxon>Chordata</taxon>
        <taxon>Craniata</taxon>
        <taxon>Vertebrata</taxon>
        <taxon>Euteleostomi</taxon>
        <taxon>Actinopterygii</taxon>
        <taxon>Neopterygii</taxon>
        <taxon>Teleostei</taxon>
        <taxon>Neoteleostei</taxon>
        <taxon>Acanthomorphata</taxon>
        <taxon>Ovalentaria</taxon>
        <taxon>Atherinomorphae</taxon>
        <taxon>Cyprinodontiformes</taxon>
        <taxon>Goodeidae</taxon>
        <taxon>Xenoophorus</taxon>
    </lineage>
</organism>
<comment type="similarity">
    <text evidence="1 2">Belongs to the peptidase M14 family.</text>
</comment>
<evidence type="ECO:0000259" key="4">
    <source>
        <dbReference type="PROSITE" id="PS52035"/>
    </source>
</evidence>
<dbReference type="Pfam" id="PF00246">
    <property type="entry name" value="Peptidase_M14"/>
    <property type="match status" value="1"/>
</dbReference>
<accession>A0ABV0RGC9</accession>
<dbReference type="SUPFAM" id="SSF53187">
    <property type="entry name" value="Zn-dependent exopeptidases"/>
    <property type="match status" value="1"/>
</dbReference>
<keyword evidence="3" id="KW-0732">Signal</keyword>
<feature type="domain" description="Peptidase M14" evidence="4">
    <location>
        <begin position="6"/>
        <end position="131"/>
    </location>
</feature>
<feature type="signal peptide" evidence="3">
    <location>
        <begin position="1"/>
        <end position="25"/>
    </location>
</feature>
<evidence type="ECO:0000313" key="5">
    <source>
        <dbReference type="EMBL" id="MEQ2206757.1"/>
    </source>
</evidence>
<dbReference type="PANTHER" id="PTHR11532">
    <property type="entry name" value="PROTEASE M14 CARBOXYPEPTIDASE"/>
    <property type="match status" value="1"/>
</dbReference>
<dbReference type="PANTHER" id="PTHR11532:SF43">
    <property type="entry name" value="CARBOXYPEPTIDASE X1-RELATED"/>
    <property type="match status" value="1"/>
</dbReference>
<protein>
    <submittedName>
        <fullName evidence="5">Adipocyte enhancer-binding protein 1</fullName>
    </submittedName>
</protein>
<sequence>MAFCFLSVKLKIILLVFQLMKSVHDKCPDITRIYSIGKSYKDLKLHVMEISDNPGKHELEEPEFRYVAGMHGNEVLGRELLLNLMQYMCQEYKRGNQRIVHLVKETRIHLLPSMNPDGYEMASKKVPENSI</sequence>
<dbReference type="InterPro" id="IPR050753">
    <property type="entry name" value="Peptidase_M14_domain"/>
</dbReference>
<dbReference type="PROSITE" id="PS00132">
    <property type="entry name" value="CARBOXYPEPT_ZN_1"/>
    <property type="match status" value="1"/>
</dbReference>
<dbReference type="Proteomes" id="UP001434883">
    <property type="component" value="Unassembled WGS sequence"/>
</dbReference>
<dbReference type="EMBL" id="JAHRIN010043258">
    <property type="protein sequence ID" value="MEQ2206757.1"/>
    <property type="molecule type" value="Genomic_DNA"/>
</dbReference>